<proteinExistence type="predicted"/>
<organism evidence="3 4">
    <name type="scientific">Capnocytophaga stomatis</name>
    <dbReference type="NCBI Taxonomy" id="1848904"/>
    <lineage>
        <taxon>Bacteria</taxon>
        <taxon>Pseudomonadati</taxon>
        <taxon>Bacteroidota</taxon>
        <taxon>Flavobacteriia</taxon>
        <taxon>Flavobacteriales</taxon>
        <taxon>Flavobacteriaceae</taxon>
        <taxon>Capnocytophaga</taxon>
    </lineage>
</organism>
<feature type="domain" description="YdbS-like PH" evidence="2">
    <location>
        <begin position="78"/>
        <end position="155"/>
    </location>
</feature>
<dbReference type="PANTHER" id="PTHR34473">
    <property type="entry name" value="UPF0699 TRANSMEMBRANE PROTEIN YDBS"/>
    <property type="match status" value="1"/>
</dbReference>
<evidence type="ECO:0000259" key="2">
    <source>
        <dbReference type="Pfam" id="PF03703"/>
    </source>
</evidence>
<evidence type="ECO:0000313" key="3">
    <source>
        <dbReference type="EMBL" id="MFK8293695.1"/>
    </source>
</evidence>
<protein>
    <submittedName>
        <fullName evidence="3">PH domain-containing protein</fullName>
    </submittedName>
</protein>
<accession>A0ABW8QBK8</accession>
<dbReference type="Pfam" id="PF03703">
    <property type="entry name" value="bPH_2"/>
    <property type="match status" value="3"/>
</dbReference>
<dbReference type="Proteomes" id="UP001622370">
    <property type="component" value="Unassembled WGS sequence"/>
</dbReference>
<feature type="domain" description="YdbS-like PH" evidence="2">
    <location>
        <begin position="270"/>
        <end position="329"/>
    </location>
</feature>
<comment type="caution">
    <text evidence="3">The sequence shown here is derived from an EMBL/GenBank/DDBJ whole genome shotgun (WGS) entry which is preliminary data.</text>
</comment>
<feature type="transmembrane region" description="Helical" evidence="1">
    <location>
        <begin position="55"/>
        <end position="76"/>
    </location>
</feature>
<dbReference type="InterPro" id="IPR005182">
    <property type="entry name" value="YdbS-like_PH"/>
</dbReference>
<evidence type="ECO:0000313" key="4">
    <source>
        <dbReference type="Proteomes" id="UP001622370"/>
    </source>
</evidence>
<dbReference type="PIRSF" id="PIRSF026631">
    <property type="entry name" value="UCP026631"/>
    <property type="match status" value="1"/>
</dbReference>
<feature type="transmembrane region" description="Helical" evidence="1">
    <location>
        <begin position="201"/>
        <end position="224"/>
    </location>
</feature>
<keyword evidence="1" id="KW-0472">Membrane</keyword>
<dbReference type="EMBL" id="JBJGWJ010000004">
    <property type="protein sequence ID" value="MFK8293695.1"/>
    <property type="molecule type" value="Genomic_DNA"/>
</dbReference>
<dbReference type="PANTHER" id="PTHR34473:SF2">
    <property type="entry name" value="UPF0699 TRANSMEMBRANE PROTEIN YDBT"/>
    <property type="match status" value="1"/>
</dbReference>
<gene>
    <name evidence="3" type="ORF">ACI76L_07865</name>
</gene>
<feature type="transmembrane region" description="Helical" evidence="1">
    <location>
        <begin position="20"/>
        <end position="43"/>
    </location>
</feature>
<keyword evidence="1" id="KW-0812">Transmembrane</keyword>
<keyword evidence="4" id="KW-1185">Reference proteome</keyword>
<feature type="transmembrane region" description="Helical" evidence="1">
    <location>
        <begin position="401"/>
        <end position="419"/>
    </location>
</feature>
<sequence>MNQMNYDFSKPNKLSRKAFWLALVKAFWSNFKIFWGVFAIFLFKKGNNSDDKFQFFLIFSAIFLVISILIFIFQYIKYKYFSYQIIDNELIIREGWLSKSETVVKFDKIHEVHLNQKFIHKIVGLYKLDIDTAGSDKVEISINGIDYHKALVIKDILTEKQILSEIRKDRITDENLEANDNFTSLRISILTLFKIGITQNYFYTLSLMFAFSYQIIDFITDTFYEKRSDFIDQLSGFSNANSTILFWIIFLFILIVFVISFNLILTLLTYYNYKIEIKNDRLLASYGLINSHIVAVPPKKVQMIHFQQNYFQKLMNLFEMRISQIDSSENKEKKTQGLLIPGINYLEMSKLFQFVYNKDFEELKEFHRPSFRKVVIRAMYLFFAFLMIIFTMYFIDILHFTYIPIFLFFVVLLLIYISYRNEKLFLKDDFIILKSGIWDLTTTYLQVDKIQEVKIKQSYFQKRRRLVSIRLSTASESLRLNFYDEKLLKNLVNESVYKIEFVI</sequence>
<evidence type="ECO:0000256" key="1">
    <source>
        <dbReference type="SAM" id="Phobius"/>
    </source>
</evidence>
<feature type="domain" description="YdbS-like PH" evidence="2">
    <location>
        <begin position="419"/>
        <end position="486"/>
    </location>
</feature>
<reference evidence="3 4" key="1">
    <citation type="journal article" date="2016" name="Sci. Rep.">
        <title>Whole genome sequencing identifies a novel species of the genus Capnocytophaga isolated from dog and cat bite wounds in humans.</title>
        <authorList>
            <person name="Zangenah S."/>
            <person name="Abbasi N."/>
            <person name="Andersson A.F."/>
            <person name="Bergman P."/>
        </authorList>
    </citation>
    <scope>NUCLEOTIDE SEQUENCE [LARGE SCALE GENOMIC DNA]</scope>
    <source>
        <strain evidence="3 4">W5</strain>
    </source>
</reference>
<dbReference type="InterPro" id="IPR014529">
    <property type="entry name" value="UCP026631"/>
</dbReference>
<keyword evidence="1" id="KW-1133">Transmembrane helix</keyword>
<dbReference type="RefSeq" id="WP_405254362.1">
    <property type="nucleotide sequence ID" value="NZ_JBJGWE010000004.1"/>
</dbReference>
<feature type="transmembrane region" description="Helical" evidence="1">
    <location>
        <begin position="374"/>
        <end position="395"/>
    </location>
</feature>
<name>A0ABW8QBK8_9FLAO</name>
<feature type="transmembrane region" description="Helical" evidence="1">
    <location>
        <begin position="244"/>
        <end position="271"/>
    </location>
</feature>